<organism evidence="2 3">
    <name type="scientific">Escovopsis weberi</name>
    <dbReference type="NCBI Taxonomy" id="150374"/>
    <lineage>
        <taxon>Eukaryota</taxon>
        <taxon>Fungi</taxon>
        <taxon>Dikarya</taxon>
        <taxon>Ascomycota</taxon>
        <taxon>Pezizomycotina</taxon>
        <taxon>Sordariomycetes</taxon>
        <taxon>Hypocreomycetidae</taxon>
        <taxon>Hypocreales</taxon>
        <taxon>Hypocreaceae</taxon>
        <taxon>Escovopsis</taxon>
    </lineage>
</organism>
<feature type="compositionally biased region" description="Polar residues" evidence="1">
    <location>
        <begin position="164"/>
        <end position="183"/>
    </location>
</feature>
<dbReference type="STRING" id="150374.A0A0M8MZI6"/>
<protein>
    <submittedName>
        <fullName evidence="2">Uncharacterized protein</fullName>
    </submittedName>
</protein>
<dbReference type="AlphaFoldDB" id="A0A0M8MZI6"/>
<dbReference type="OrthoDB" id="5426191at2759"/>
<dbReference type="Proteomes" id="UP000053831">
    <property type="component" value="Unassembled WGS sequence"/>
</dbReference>
<keyword evidence="3" id="KW-1185">Reference proteome</keyword>
<sequence>MPSTDRQSCPPSPNKKDLTVCTPFTLSLIRRDPGTSSQWNVGKISSYQIESTQPQSQEADHLSVYSSIFPEPMPMQHPPISIQIETSGYARFRNNPVRESIDLIGHHASAAQIRASFDSGAFSRREAGMYFSRQVSMAYSKSWSSNLKEKFQQASRKISHARSESQASTGSEHTVESATTSPEAPSLDRLKARGYTFQSPWDKRCEFRTGHGGRSVQCRHVLNDSQAVTYNPLVAEAPKPSSVIVSELRFNLPAADFFPPSEAQRDSMQSYRLGHFGKFLKSAAGTDREDETDQGLVSPFDLNIGSEKAGGGPHGSRAKLGKLIIYHDGLKMLDLIVAANMGLWWGAWEKSF</sequence>
<gene>
    <name evidence="2" type="ORF">ESCO_002322</name>
</gene>
<proteinExistence type="predicted"/>
<reference evidence="2 3" key="1">
    <citation type="submission" date="2015-07" db="EMBL/GenBank/DDBJ databases">
        <title>The genome of the fungus Escovopsis weberi, a specialized disease agent of ant agriculture.</title>
        <authorList>
            <person name="de Man T.J."/>
            <person name="Stajich J.E."/>
            <person name="Kubicek C.P."/>
            <person name="Chenthamara K."/>
            <person name="Atanasova L."/>
            <person name="Druzhinina I.S."/>
            <person name="Birnbaum S."/>
            <person name="Barribeau S.M."/>
            <person name="Teiling C."/>
            <person name="Suen G."/>
            <person name="Currie C."/>
            <person name="Gerardo N.M."/>
        </authorList>
    </citation>
    <scope>NUCLEOTIDE SEQUENCE [LARGE SCALE GENOMIC DNA]</scope>
</reference>
<evidence type="ECO:0000256" key="1">
    <source>
        <dbReference type="SAM" id="MobiDB-lite"/>
    </source>
</evidence>
<feature type="region of interest" description="Disordered" evidence="1">
    <location>
        <begin position="154"/>
        <end position="189"/>
    </location>
</feature>
<dbReference type="EMBL" id="LGSR01000006">
    <property type="protein sequence ID" value="KOS22008.1"/>
    <property type="molecule type" value="Genomic_DNA"/>
</dbReference>
<comment type="caution">
    <text evidence="2">The sequence shown here is derived from an EMBL/GenBank/DDBJ whole genome shotgun (WGS) entry which is preliminary data.</text>
</comment>
<accession>A0A0M8MZI6</accession>
<name>A0A0M8MZI6_ESCWE</name>
<evidence type="ECO:0000313" key="3">
    <source>
        <dbReference type="Proteomes" id="UP000053831"/>
    </source>
</evidence>
<evidence type="ECO:0000313" key="2">
    <source>
        <dbReference type="EMBL" id="KOS22008.1"/>
    </source>
</evidence>